<sequence length="128" mass="13980">MLCLVELFVPTAFVAFTMGISALVVALVALMIPLFPVQVVLWLALSTALVIASRRILPAAKVAKRLDAVEARTLTEIPPGETGRILYEGNSWQARCDDEMAAIAPNQKVYVVRRQGNTLIVVPQDLLH</sequence>
<keyword evidence="4 5" id="KW-0472">Membrane</keyword>
<dbReference type="GO" id="GO:0005886">
    <property type="term" value="C:plasma membrane"/>
    <property type="evidence" value="ECO:0007669"/>
    <property type="project" value="TreeGrafter"/>
</dbReference>
<protein>
    <submittedName>
        <fullName evidence="7">Nodulation efficiency protein D</fullName>
    </submittedName>
</protein>
<feature type="transmembrane region" description="Helical" evidence="5">
    <location>
        <begin position="39"/>
        <end position="57"/>
    </location>
</feature>
<dbReference type="PANTHER" id="PTHR33507:SF3">
    <property type="entry name" value="INNER MEMBRANE PROTEIN YBBJ"/>
    <property type="match status" value="1"/>
</dbReference>
<comment type="subcellular location">
    <subcellularLocation>
        <location evidence="1">Membrane</location>
        <topology evidence="1">Multi-pass membrane protein</topology>
    </subcellularLocation>
</comment>
<dbReference type="EMBL" id="DS989847">
    <property type="protein sequence ID" value="EDX75945.1"/>
    <property type="molecule type" value="Genomic_DNA"/>
</dbReference>
<evidence type="ECO:0000259" key="6">
    <source>
        <dbReference type="Pfam" id="PF01957"/>
    </source>
</evidence>
<dbReference type="SUPFAM" id="SSF141322">
    <property type="entry name" value="NfeD domain-like"/>
    <property type="match status" value="1"/>
</dbReference>
<gene>
    <name evidence="7" type="ORF">MC7420_5379</name>
</gene>
<dbReference type="InterPro" id="IPR012340">
    <property type="entry name" value="NA-bd_OB-fold"/>
</dbReference>
<dbReference type="HOGENOM" id="CLU_116732_1_0_3"/>
<dbReference type="Gene3D" id="2.40.50.140">
    <property type="entry name" value="Nucleic acid-binding proteins"/>
    <property type="match status" value="1"/>
</dbReference>
<accession>B4VPU7</accession>
<evidence type="ECO:0000313" key="7">
    <source>
        <dbReference type="EMBL" id="EDX75945.1"/>
    </source>
</evidence>
<dbReference type="PANTHER" id="PTHR33507">
    <property type="entry name" value="INNER MEMBRANE PROTEIN YBBJ"/>
    <property type="match status" value="1"/>
</dbReference>
<proteinExistence type="predicted"/>
<feature type="transmembrane region" description="Helical" evidence="5">
    <location>
        <begin position="7"/>
        <end position="33"/>
    </location>
</feature>
<evidence type="ECO:0000256" key="1">
    <source>
        <dbReference type="ARBA" id="ARBA00004141"/>
    </source>
</evidence>
<evidence type="ECO:0000313" key="8">
    <source>
        <dbReference type="Proteomes" id="UP000003835"/>
    </source>
</evidence>
<evidence type="ECO:0000256" key="3">
    <source>
        <dbReference type="ARBA" id="ARBA00022989"/>
    </source>
</evidence>
<dbReference type="Pfam" id="PF01957">
    <property type="entry name" value="NfeD"/>
    <property type="match status" value="1"/>
</dbReference>
<dbReference type="AlphaFoldDB" id="B4VPU7"/>
<evidence type="ECO:0000256" key="4">
    <source>
        <dbReference type="ARBA" id="ARBA00023136"/>
    </source>
</evidence>
<keyword evidence="8" id="KW-1185">Reference proteome</keyword>
<evidence type="ECO:0000256" key="2">
    <source>
        <dbReference type="ARBA" id="ARBA00022692"/>
    </source>
</evidence>
<keyword evidence="2 5" id="KW-0812">Transmembrane</keyword>
<dbReference type="InterPro" id="IPR002810">
    <property type="entry name" value="NfeD-like_C"/>
</dbReference>
<dbReference type="eggNOG" id="COG1585">
    <property type="taxonomic scope" value="Bacteria"/>
</dbReference>
<dbReference type="Proteomes" id="UP000003835">
    <property type="component" value="Unassembled WGS sequence"/>
</dbReference>
<dbReference type="InterPro" id="IPR052165">
    <property type="entry name" value="Membrane_assoc_protease"/>
</dbReference>
<feature type="domain" description="NfeD-like C-terminal" evidence="6">
    <location>
        <begin position="74"/>
        <end position="123"/>
    </location>
</feature>
<dbReference type="STRING" id="118168.MC7420_5379"/>
<organism evidence="7 8">
    <name type="scientific">Coleofasciculus chthonoplastes PCC 7420</name>
    <dbReference type="NCBI Taxonomy" id="118168"/>
    <lineage>
        <taxon>Bacteria</taxon>
        <taxon>Bacillati</taxon>
        <taxon>Cyanobacteriota</taxon>
        <taxon>Cyanophyceae</taxon>
        <taxon>Coleofasciculales</taxon>
        <taxon>Coleofasciculaceae</taxon>
        <taxon>Coleofasciculus</taxon>
    </lineage>
</organism>
<reference evidence="7 8" key="1">
    <citation type="submission" date="2008-07" db="EMBL/GenBank/DDBJ databases">
        <authorList>
            <person name="Tandeau de Marsac N."/>
            <person name="Ferriera S."/>
            <person name="Johnson J."/>
            <person name="Kravitz S."/>
            <person name="Beeson K."/>
            <person name="Sutton G."/>
            <person name="Rogers Y.-H."/>
            <person name="Friedman R."/>
            <person name="Frazier M."/>
            <person name="Venter J.C."/>
        </authorList>
    </citation>
    <scope>NUCLEOTIDE SEQUENCE [LARGE SCALE GENOMIC DNA]</scope>
    <source>
        <strain evidence="7 8">PCC 7420</strain>
    </source>
</reference>
<name>B4VPU7_9CYAN</name>
<evidence type="ECO:0000256" key="5">
    <source>
        <dbReference type="SAM" id="Phobius"/>
    </source>
</evidence>
<keyword evidence="3 5" id="KW-1133">Transmembrane helix</keyword>